<dbReference type="EMBL" id="MU128926">
    <property type="protein sequence ID" value="KAF9518271.1"/>
    <property type="molecule type" value="Genomic_DNA"/>
</dbReference>
<name>A0A9P6DX98_9AGAM</name>
<reference evidence="1" key="1">
    <citation type="journal article" date="2020" name="Nat. Commun.">
        <title>Large-scale genome sequencing of mycorrhizal fungi provides insights into the early evolution of symbiotic traits.</title>
        <authorList>
            <person name="Miyauchi S."/>
            <person name="Kiss E."/>
            <person name="Kuo A."/>
            <person name="Drula E."/>
            <person name="Kohler A."/>
            <person name="Sanchez-Garcia M."/>
            <person name="Morin E."/>
            <person name="Andreopoulos B."/>
            <person name="Barry K.W."/>
            <person name="Bonito G."/>
            <person name="Buee M."/>
            <person name="Carver A."/>
            <person name="Chen C."/>
            <person name="Cichocki N."/>
            <person name="Clum A."/>
            <person name="Culley D."/>
            <person name="Crous P.W."/>
            <person name="Fauchery L."/>
            <person name="Girlanda M."/>
            <person name="Hayes R.D."/>
            <person name="Keri Z."/>
            <person name="LaButti K."/>
            <person name="Lipzen A."/>
            <person name="Lombard V."/>
            <person name="Magnuson J."/>
            <person name="Maillard F."/>
            <person name="Murat C."/>
            <person name="Nolan M."/>
            <person name="Ohm R.A."/>
            <person name="Pangilinan J."/>
            <person name="Pereira M.F."/>
            <person name="Perotto S."/>
            <person name="Peter M."/>
            <person name="Pfister S."/>
            <person name="Riley R."/>
            <person name="Sitrit Y."/>
            <person name="Stielow J.B."/>
            <person name="Szollosi G."/>
            <person name="Zifcakova L."/>
            <person name="Stursova M."/>
            <person name="Spatafora J.W."/>
            <person name="Tedersoo L."/>
            <person name="Vaario L.M."/>
            <person name="Yamada A."/>
            <person name="Yan M."/>
            <person name="Wang P."/>
            <person name="Xu J."/>
            <person name="Bruns T."/>
            <person name="Baldrian P."/>
            <person name="Vilgalys R."/>
            <person name="Dunand C."/>
            <person name="Henrissat B."/>
            <person name="Grigoriev I.V."/>
            <person name="Hibbett D."/>
            <person name="Nagy L.G."/>
            <person name="Martin F.M."/>
        </authorList>
    </citation>
    <scope>NUCLEOTIDE SEQUENCE</scope>
    <source>
        <strain evidence="1">UP504</strain>
    </source>
</reference>
<dbReference type="Proteomes" id="UP000886523">
    <property type="component" value="Unassembled WGS sequence"/>
</dbReference>
<proteinExistence type="predicted"/>
<accession>A0A9P6DX98</accession>
<organism evidence="1 2">
    <name type="scientific">Hydnum rufescens UP504</name>
    <dbReference type="NCBI Taxonomy" id="1448309"/>
    <lineage>
        <taxon>Eukaryota</taxon>
        <taxon>Fungi</taxon>
        <taxon>Dikarya</taxon>
        <taxon>Basidiomycota</taxon>
        <taxon>Agaricomycotina</taxon>
        <taxon>Agaricomycetes</taxon>
        <taxon>Cantharellales</taxon>
        <taxon>Hydnaceae</taxon>
        <taxon>Hydnum</taxon>
    </lineage>
</organism>
<comment type="caution">
    <text evidence="1">The sequence shown here is derived from an EMBL/GenBank/DDBJ whole genome shotgun (WGS) entry which is preliminary data.</text>
</comment>
<dbReference type="PROSITE" id="PS51257">
    <property type="entry name" value="PROKAR_LIPOPROTEIN"/>
    <property type="match status" value="1"/>
</dbReference>
<dbReference type="AlphaFoldDB" id="A0A9P6DX98"/>
<protein>
    <submittedName>
        <fullName evidence="1">Uncharacterized protein</fullName>
    </submittedName>
</protein>
<sequence length="52" mass="5981">MRTEQLICAEYRARSGLPCAAWGACRRPRHRTSPIFPAVPHYERIRIATISN</sequence>
<gene>
    <name evidence="1" type="ORF">BS47DRAFT_331724</name>
</gene>
<keyword evidence="2" id="KW-1185">Reference proteome</keyword>
<evidence type="ECO:0000313" key="1">
    <source>
        <dbReference type="EMBL" id="KAF9518271.1"/>
    </source>
</evidence>
<evidence type="ECO:0000313" key="2">
    <source>
        <dbReference type="Proteomes" id="UP000886523"/>
    </source>
</evidence>